<evidence type="ECO:0000313" key="1">
    <source>
        <dbReference type="EMBL" id="MBB6522275.1"/>
    </source>
</evidence>
<dbReference type="Proteomes" id="UP000528457">
    <property type="component" value="Unassembled WGS sequence"/>
</dbReference>
<dbReference type="AlphaFoldDB" id="A0A7X0JU18"/>
<gene>
    <name evidence="1" type="ORF">HNR48_002560</name>
</gene>
<reference evidence="1 2" key="1">
    <citation type="submission" date="2020-08" db="EMBL/GenBank/DDBJ databases">
        <title>Genomic Encyclopedia of Type Strains, Phase IV (KMG-IV): sequencing the most valuable type-strain genomes for metagenomic binning, comparative biology and taxonomic classification.</title>
        <authorList>
            <person name="Goeker M."/>
        </authorList>
    </citation>
    <scope>NUCLEOTIDE SEQUENCE [LARGE SCALE GENOMIC DNA]</scope>
    <source>
        <strain evidence="1 2">DSM 22368</strain>
    </source>
</reference>
<evidence type="ECO:0000313" key="2">
    <source>
        <dbReference type="Proteomes" id="UP000528457"/>
    </source>
</evidence>
<dbReference type="InParanoid" id="A0A7X0JU18"/>
<dbReference type="EMBL" id="JACHHT010000002">
    <property type="protein sequence ID" value="MBB6522275.1"/>
    <property type="molecule type" value="Genomic_DNA"/>
</dbReference>
<name>A0A7X0JU18_9GAMM</name>
<comment type="caution">
    <text evidence="1">The sequence shown here is derived from an EMBL/GenBank/DDBJ whole genome shotgun (WGS) entry which is preliminary data.</text>
</comment>
<sequence>MMKTIGYIAALAVVVASYFLTTPLPIYHYETTNREMSSFEVPWKGRGYRAVEEDYKRYVEFTKNYKTELRITSRKNWVHPSLWWENMTHPRWNWTALGFVDTSGLLFSLGGSPYE</sequence>
<accession>A0A7X0JU18</accession>
<protein>
    <submittedName>
        <fullName evidence="1">Uncharacterized protein</fullName>
    </submittedName>
</protein>
<proteinExistence type="predicted"/>
<keyword evidence="2" id="KW-1185">Reference proteome</keyword>
<organism evidence="1 2">
    <name type="scientific">Pseudoteredinibacter isoporae</name>
    <dbReference type="NCBI Taxonomy" id="570281"/>
    <lineage>
        <taxon>Bacteria</taxon>
        <taxon>Pseudomonadati</taxon>
        <taxon>Pseudomonadota</taxon>
        <taxon>Gammaproteobacteria</taxon>
        <taxon>Cellvibrionales</taxon>
        <taxon>Cellvibrionaceae</taxon>
        <taxon>Pseudoteredinibacter</taxon>
    </lineage>
</organism>
<dbReference type="RefSeq" id="WP_166846260.1">
    <property type="nucleotide sequence ID" value="NZ_JAAONY010000002.1"/>
</dbReference>